<evidence type="ECO:0000313" key="1">
    <source>
        <dbReference type="EMBL" id="MDQ0994928.1"/>
    </source>
</evidence>
<reference evidence="1 2" key="1">
    <citation type="submission" date="2023-07" db="EMBL/GenBank/DDBJ databases">
        <title>Comparative genomics of wheat-associated soil bacteria to identify genetic determinants of phenazine resistance.</title>
        <authorList>
            <person name="Mouncey N."/>
        </authorList>
    </citation>
    <scope>NUCLEOTIDE SEQUENCE [LARGE SCALE GENOMIC DNA]</scope>
    <source>
        <strain evidence="1 2">W4I11</strain>
    </source>
</reference>
<proteinExistence type="predicted"/>
<dbReference type="EMBL" id="JAUSZT010000001">
    <property type="protein sequence ID" value="MDQ0994928.1"/>
    <property type="molecule type" value="Genomic_DNA"/>
</dbReference>
<sequence length="109" mass="12098">MTHIEYRLHAFDLASKRGFADGNMFGHLLQEKLGKFAPDKRAVLVECVKRYLIPAIPRLLITTLSRTHNPIRIADTETVDDVEDITVAIPEELVLKVAAELSAKSGSEA</sequence>
<dbReference type="RefSeq" id="WP_307275428.1">
    <property type="nucleotide sequence ID" value="NZ_JAUSZT010000001.1"/>
</dbReference>
<name>A0ABU0S5E6_9HYPH</name>
<gene>
    <name evidence="1" type="ORF">QFZ34_000105</name>
</gene>
<keyword evidence="2" id="KW-1185">Reference proteome</keyword>
<dbReference type="Proteomes" id="UP001237780">
    <property type="component" value="Unassembled WGS sequence"/>
</dbReference>
<evidence type="ECO:0000313" key="2">
    <source>
        <dbReference type="Proteomes" id="UP001237780"/>
    </source>
</evidence>
<comment type="caution">
    <text evidence="1">The sequence shown here is derived from an EMBL/GenBank/DDBJ whole genome shotgun (WGS) entry which is preliminary data.</text>
</comment>
<protein>
    <submittedName>
        <fullName evidence="1">Uncharacterized protein</fullName>
    </submittedName>
</protein>
<organism evidence="1 2">
    <name type="scientific">Phyllobacterium ifriqiyense</name>
    <dbReference type="NCBI Taxonomy" id="314238"/>
    <lineage>
        <taxon>Bacteria</taxon>
        <taxon>Pseudomonadati</taxon>
        <taxon>Pseudomonadota</taxon>
        <taxon>Alphaproteobacteria</taxon>
        <taxon>Hyphomicrobiales</taxon>
        <taxon>Phyllobacteriaceae</taxon>
        <taxon>Phyllobacterium</taxon>
    </lineage>
</organism>
<accession>A0ABU0S5E6</accession>